<accession>A0A9P0BB23</accession>
<evidence type="ECO:0000256" key="1">
    <source>
        <dbReference type="ARBA" id="ARBA00022980"/>
    </source>
</evidence>
<sequence>MNFLQKFTPKITRLIKFQYVNPFSSGSLYEPDYLEGMKSKVPLYDTLNIELRGYDYPILESYQKYLNKLITNMDITVEDAWATPAQDLQLTTYKPNSELVNTQYKLRKYHRTLQITDISSLQLPMLLRVLESSTPPGVTIKVLPHEDDHEEVRYVPDSELLQLKHELDELGGPSKKK</sequence>
<dbReference type="GO" id="GO:0005761">
    <property type="term" value="C:mitochondrial ribosome"/>
    <property type="evidence" value="ECO:0007669"/>
    <property type="project" value="InterPro"/>
</dbReference>
<dbReference type="SMART" id="SM01403">
    <property type="entry name" value="Ribosomal_S10"/>
    <property type="match status" value="1"/>
</dbReference>
<organism evidence="4 5">
    <name type="scientific">Brassicogethes aeneus</name>
    <name type="common">Rape pollen beetle</name>
    <name type="synonym">Meligethes aeneus</name>
    <dbReference type="NCBI Taxonomy" id="1431903"/>
    <lineage>
        <taxon>Eukaryota</taxon>
        <taxon>Metazoa</taxon>
        <taxon>Ecdysozoa</taxon>
        <taxon>Arthropoda</taxon>
        <taxon>Hexapoda</taxon>
        <taxon>Insecta</taxon>
        <taxon>Pterygota</taxon>
        <taxon>Neoptera</taxon>
        <taxon>Endopterygota</taxon>
        <taxon>Coleoptera</taxon>
        <taxon>Polyphaga</taxon>
        <taxon>Cucujiformia</taxon>
        <taxon>Nitidulidae</taxon>
        <taxon>Meligethinae</taxon>
        <taxon>Brassicogethes</taxon>
    </lineage>
</organism>
<dbReference type="PANTHER" id="PTHR13473">
    <property type="entry name" value="MITOCHONDRIAL RIBOSOMAL PROTEIN L48"/>
    <property type="match status" value="1"/>
</dbReference>
<dbReference type="Proteomes" id="UP001154078">
    <property type="component" value="Chromosome 7"/>
</dbReference>
<dbReference type="Gene3D" id="3.30.70.600">
    <property type="entry name" value="Ribosomal protein S10 domain"/>
    <property type="match status" value="1"/>
</dbReference>
<proteinExistence type="predicted"/>
<keyword evidence="1" id="KW-0689">Ribosomal protein</keyword>
<name>A0A9P0BB23_BRAAE</name>
<dbReference type="PANTHER" id="PTHR13473:SF0">
    <property type="entry name" value="LARGE RIBOSOMAL SUBUNIT PROTEIN ML48"/>
    <property type="match status" value="1"/>
</dbReference>
<dbReference type="InterPro" id="IPR027486">
    <property type="entry name" value="Ribosomal_uS10_dom"/>
</dbReference>
<dbReference type="Pfam" id="PF00338">
    <property type="entry name" value="Ribosomal_S10"/>
    <property type="match status" value="1"/>
</dbReference>
<evidence type="ECO:0000259" key="3">
    <source>
        <dbReference type="SMART" id="SM01403"/>
    </source>
</evidence>
<dbReference type="OrthoDB" id="5984298at2759"/>
<keyword evidence="2" id="KW-0687">Ribonucleoprotein</keyword>
<evidence type="ECO:0000313" key="4">
    <source>
        <dbReference type="EMBL" id="CAH0560482.1"/>
    </source>
</evidence>
<keyword evidence="5" id="KW-1185">Reference proteome</keyword>
<protein>
    <recommendedName>
        <fullName evidence="3">Small ribosomal subunit protein uS10 domain-containing protein</fullName>
    </recommendedName>
</protein>
<dbReference type="EMBL" id="OV121138">
    <property type="protein sequence ID" value="CAH0560482.1"/>
    <property type="molecule type" value="Genomic_DNA"/>
</dbReference>
<evidence type="ECO:0000256" key="2">
    <source>
        <dbReference type="ARBA" id="ARBA00023274"/>
    </source>
</evidence>
<dbReference type="AlphaFoldDB" id="A0A9P0BB23"/>
<evidence type="ECO:0000313" key="5">
    <source>
        <dbReference type="Proteomes" id="UP001154078"/>
    </source>
</evidence>
<feature type="domain" description="Small ribosomal subunit protein uS10" evidence="3">
    <location>
        <begin position="48"/>
        <end position="143"/>
    </location>
</feature>
<reference evidence="4" key="1">
    <citation type="submission" date="2021-12" db="EMBL/GenBank/DDBJ databases">
        <authorList>
            <person name="King R."/>
        </authorList>
    </citation>
    <scope>NUCLEOTIDE SEQUENCE</scope>
</reference>
<dbReference type="GO" id="GO:1990904">
    <property type="term" value="C:ribonucleoprotein complex"/>
    <property type="evidence" value="ECO:0007669"/>
    <property type="project" value="UniProtKB-KW"/>
</dbReference>
<dbReference type="InterPro" id="IPR027487">
    <property type="entry name" value="Ribosomal_mL48"/>
</dbReference>
<dbReference type="InterPro" id="IPR036838">
    <property type="entry name" value="Ribosomal_uS10_dom_sf"/>
</dbReference>
<dbReference type="SUPFAM" id="SSF54999">
    <property type="entry name" value="Ribosomal protein S10"/>
    <property type="match status" value="1"/>
</dbReference>
<gene>
    <name evidence="4" type="ORF">MELIAE_LOCUS10228</name>
</gene>